<evidence type="ECO:0000256" key="1">
    <source>
        <dbReference type="SAM" id="MobiDB-lite"/>
    </source>
</evidence>
<proteinExistence type="predicted"/>
<feature type="region of interest" description="Disordered" evidence="1">
    <location>
        <begin position="1"/>
        <end position="22"/>
    </location>
</feature>
<protein>
    <submittedName>
        <fullName evidence="2">Uncharacterized protein</fullName>
    </submittedName>
</protein>
<gene>
    <name evidence="2" type="ORF">MTE01_04850</name>
</gene>
<reference evidence="2 3" key="1">
    <citation type="submission" date="2019-06" db="EMBL/GenBank/DDBJ databases">
        <title>Whole genome shotgun sequence of Microbacterium testaceum NBRC 12675.</title>
        <authorList>
            <person name="Hosoyama A."/>
            <person name="Uohara A."/>
            <person name="Ohji S."/>
            <person name="Ichikawa N."/>
        </authorList>
    </citation>
    <scope>NUCLEOTIDE SEQUENCE [LARGE SCALE GENOMIC DNA]</scope>
    <source>
        <strain evidence="2 3">NBRC 12675</strain>
    </source>
</reference>
<accession>A0A4Y3QK03</accession>
<dbReference type="GeneID" id="57143191"/>
<organism evidence="2 3">
    <name type="scientific">Microbacterium testaceum</name>
    <name type="common">Aureobacterium testaceum</name>
    <name type="synonym">Brevibacterium testaceum</name>
    <dbReference type="NCBI Taxonomy" id="2033"/>
    <lineage>
        <taxon>Bacteria</taxon>
        <taxon>Bacillati</taxon>
        <taxon>Actinomycetota</taxon>
        <taxon>Actinomycetes</taxon>
        <taxon>Micrococcales</taxon>
        <taxon>Microbacteriaceae</taxon>
        <taxon>Microbacterium</taxon>
    </lineage>
</organism>
<dbReference type="OrthoDB" id="5078592at2"/>
<dbReference type="Proteomes" id="UP000319525">
    <property type="component" value="Unassembled WGS sequence"/>
</dbReference>
<comment type="caution">
    <text evidence="2">The sequence shown here is derived from an EMBL/GenBank/DDBJ whole genome shotgun (WGS) entry which is preliminary data.</text>
</comment>
<evidence type="ECO:0000313" key="2">
    <source>
        <dbReference type="EMBL" id="GEB44540.1"/>
    </source>
</evidence>
<evidence type="ECO:0000313" key="3">
    <source>
        <dbReference type="Proteomes" id="UP000319525"/>
    </source>
</evidence>
<dbReference type="EMBL" id="BJML01000001">
    <property type="protein sequence ID" value="GEB44540.1"/>
    <property type="molecule type" value="Genomic_DNA"/>
</dbReference>
<dbReference type="RefSeq" id="WP_141375495.1">
    <property type="nucleotide sequence ID" value="NZ_BJML01000001.1"/>
</dbReference>
<sequence>MSPDRAQTLDHHPDPSGRSERQSTCIRLAQARLAAFVESTADDVDETSDAAVTALRSAVSSGADLDRISAELEVSTGAIQAIVDGSVPLRSLHPDDRLRPRT</sequence>
<dbReference type="AlphaFoldDB" id="A0A4Y3QK03"/>
<name>A0A4Y3QK03_MICTE</name>
<feature type="compositionally biased region" description="Basic and acidic residues" evidence="1">
    <location>
        <begin position="7"/>
        <end position="21"/>
    </location>
</feature>